<evidence type="ECO:0000256" key="9">
    <source>
        <dbReference type="SAM" id="MobiDB-lite"/>
    </source>
</evidence>
<feature type="compositionally biased region" description="Low complexity" evidence="9">
    <location>
        <begin position="216"/>
        <end position="230"/>
    </location>
</feature>
<keyword evidence="7 8" id="KW-0472">Membrane</keyword>
<accession>A0A699ZMI9</accession>
<protein>
    <recommendedName>
        <fullName evidence="8">Derlin</fullName>
    </recommendedName>
</protein>
<dbReference type="Proteomes" id="UP000485058">
    <property type="component" value="Unassembled WGS sequence"/>
</dbReference>
<reference evidence="10 11" key="1">
    <citation type="submission" date="2020-02" db="EMBL/GenBank/DDBJ databases">
        <title>Draft genome sequence of Haematococcus lacustris strain NIES-144.</title>
        <authorList>
            <person name="Morimoto D."/>
            <person name="Nakagawa S."/>
            <person name="Yoshida T."/>
            <person name="Sawayama S."/>
        </authorList>
    </citation>
    <scope>NUCLEOTIDE SEQUENCE [LARGE SCALE GENOMIC DNA]</scope>
    <source>
        <strain evidence="10 11">NIES-144</strain>
    </source>
</reference>
<evidence type="ECO:0000256" key="4">
    <source>
        <dbReference type="ARBA" id="ARBA00022692"/>
    </source>
</evidence>
<feature type="non-terminal residue" evidence="10">
    <location>
        <position position="1"/>
    </location>
</feature>
<dbReference type="EMBL" id="BLLF01001509">
    <property type="protein sequence ID" value="GFH19718.1"/>
    <property type="molecule type" value="Genomic_DNA"/>
</dbReference>
<organism evidence="10 11">
    <name type="scientific">Haematococcus lacustris</name>
    <name type="common">Green alga</name>
    <name type="synonym">Haematococcus pluvialis</name>
    <dbReference type="NCBI Taxonomy" id="44745"/>
    <lineage>
        <taxon>Eukaryota</taxon>
        <taxon>Viridiplantae</taxon>
        <taxon>Chlorophyta</taxon>
        <taxon>core chlorophytes</taxon>
        <taxon>Chlorophyceae</taxon>
        <taxon>CS clade</taxon>
        <taxon>Chlamydomonadales</taxon>
        <taxon>Haematococcaceae</taxon>
        <taxon>Haematococcus</taxon>
    </lineage>
</organism>
<keyword evidence="11" id="KW-1185">Reference proteome</keyword>
<dbReference type="GO" id="GO:0005789">
    <property type="term" value="C:endoplasmic reticulum membrane"/>
    <property type="evidence" value="ECO:0007669"/>
    <property type="project" value="UniProtKB-SubCell"/>
</dbReference>
<dbReference type="PANTHER" id="PTHR11009">
    <property type="entry name" value="DER1-LIKE PROTEIN, DERLIN"/>
    <property type="match status" value="1"/>
</dbReference>
<gene>
    <name evidence="10" type="ORF">HaLaN_16715</name>
</gene>
<dbReference type="SUPFAM" id="SSF144091">
    <property type="entry name" value="Rhomboid-like"/>
    <property type="match status" value="1"/>
</dbReference>
<feature type="transmembrane region" description="Helical" evidence="8">
    <location>
        <begin position="66"/>
        <end position="88"/>
    </location>
</feature>
<dbReference type="AlphaFoldDB" id="A0A699ZMI9"/>
<keyword evidence="6 8" id="KW-1133">Transmembrane helix</keyword>
<dbReference type="InterPro" id="IPR035952">
    <property type="entry name" value="Rhomboid-like_sf"/>
</dbReference>
<evidence type="ECO:0000256" key="6">
    <source>
        <dbReference type="ARBA" id="ARBA00022989"/>
    </source>
</evidence>
<comment type="function">
    <text evidence="1">May be involved in the degradation process of specific misfolded endoplasmic reticulum (ER) luminal proteins.</text>
</comment>
<evidence type="ECO:0000256" key="3">
    <source>
        <dbReference type="ARBA" id="ARBA00008917"/>
    </source>
</evidence>
<name>A0A699ZMI9_HAELA</name>
<evidence type="ECO:0000256" key="2">
    <source>
        <dbReference type="ARBA" id="ARBA00004477"/>
    </source>
</evidence>
<dbReference type="GO" id="GO:0006950">
    <property type="term" value="P:response to stress"/>
    <property type="evidence" value="ECO:0007669"/>
    <property type="project" value="UniProtKB-ARBA"/>
</dbReference>
<evidence type="ECO:0000313" key="11">
    <source>
        <dbReference type="Proteomes" id="UP000485058"/>
    </source>
</evidence>
<proteinExistence type="inferred from homology"/>
<dbReference type="Pfam" id="PF04511">
    <property type="entry name" value="DER1"/>
    <property type="match status" value="1"/>
</dbReference>
<feature type="transmembrane region" description="Helical" evidence="8">
    <location>
        <begin position="108"/>
        <end position="141"/>
    </location>
</feature>
<keyword evidence="4 8" id="KW-0812">Transmembrane</keyword>
<comment type="subcellular location">
    <subcellularLocation>
        <location evidence="2 8">Endoplasmic reticulum membrane</location>
        <topology evidence="2 8">Multi-pass membrane protein</topology>
    </subcellularLocation>
</comment>
<dbReference type="InterPro" id="IPR007599">
    <property type="entry name" value="DER1"/>
</dbReference>
<sequence length="244" mass="27121">MPPRIVTADQAGGGFLNWYQSVPPITRYMATAMLVTTVAVNLGVIPPMWLALMWPNILKKFEVWRLVTHFLVLGKLSLNFVVHMLWVLQYSAPLEQQTYQFEPADYVWMLIIVGGLCTAVAAPLEYLFNGIPLIMAIIYVWSKNFPESQVQSFYLPFAFAAISLLLGQSPVPAIIGIVAGHIYYFLKDVYPLQSGRDLIKTPSFLKQWLADAGLRGAAPPPRQAAGQPHGFTAFRGPGRRLGGE</sequence>
<evidence type="ECO:0000256" key="8">
    <source>
        <dbReference type="RuleBase" id="RU363059"/>
    </source>
</evidence>
<feature type="region of interest" description="Disordered" evidence="9">
    <location>
        <begin position="216"/>
        <end position="244"/>
    </location>
</feature>
<feature type="transmembrane region" description="Helical" evidence="8">
    <location>
        <begin position="28"/>
        <end position="54"/>
    </location>
</feature>
<comment type="caution">
    <text evidence="10">The sequence shown here is derived from an EMBL/GenBank/DDBJ whole genome shotgun (WGS) entry which is preliminary data.</text>
</comment>
<evidence type="ECO:0000256" key="1">
    <source>
        <dbReference type="ARBA" id="ARBA00003292"/>
    </source>
</evidence>
<feature type="transmembrane region" description="Helical" evidence="8">
    <location>
        <begin position="153"/>
        <end position="186"/>
    </location>
</feature>
<keyword evidence="5 8" id="KW-0256">Endoplasmic reticulum</keyword>
<evidence type="ECO:0000256" key="7">
    <source>
        <dbReference type="ARBA" id="ARBA00023136"/>
    </source>
</evidence>
<evidence type="ECO:0000313" key="10">
    <source>
        <dbReference type="EMBL" id="GFH19718.1"/>
    </source>
</evidence>
<evidence type="ECO:0000256" key="5">
    <source>
        <dbReference type="ARBA" id="ARBA00022824"/>
    </source>
</evidence>
<comment type="similarity">
    <text evidence="3 8">Belongs to the derlin family.</text>
</comment>
<comment type="function">
    <text evidence="8">May be involved in the degradation of misfolded endoplasmic reticulum (ER) luminal proteins.</text>
</comment>